<keyword evidence="1" id="KW-1133">Transmembrane helix</keyword>
<dbReference type="EMBL" id="JAAXOM010000001">
    <property type="protein sequence ID" value="NKX86274.1"/>
    <property type="molecule type" value="Genomic_DNA"/>
</dbReference>
<dbReference type="RefSeq" id="WP_067638504.1">
    <property type="nucleotide sequence ID" value="NZ_JAAXOM010000001.1"/>
</dbReference>
<evidence type="ECO:0000313" key="3">
    <source>
        <dbReference type="Proteomes" id="UP000572007"/>
    </source>
</evidence>
<proteinExistence type="predicted"/>
<dbReference type="AlphaFoldDB" id="A0A846W0H1"/>
<feature type="transmembrane region" description="Helical" evidence="1">
    <location>
        <begin position="93"/>
        <end position="117"/>
    </location>
</feature>
<organism evidence="2 3">
    <name type="scientific">Nocardia coubleae</name>
    <dbReference type="NCBI Taxonomy" id="356147"/>
    <lineage>
        <taxon>Bacteria</taxon>
        <taxon>Bacillati</taxon>
        <taxon>Actinomycetota</taxon>
        <taxon>Actinomycetes</taxon>
        <taxon>Mycobacteriales</taxon>
        <taxon>Nocardiaceae</taxon>
        <taxon>Nocardia</taxon>
    </lineage>
</organism>
<sequence length="126" mass="12569">MNYPPAPPPPPPGANPPGQGGQVAAMAVAGALSFIGVNAMAGFVVLMVAASTADATAARVLFGLAALVSAGAAFGGGWALIRLRKPVWKGFGLGLMIGWALTTVCTAGFCTAVNPYLYTDTFGMAP</sequence>
<keyword evidence="1" id="KW-0472">Membrane</keyword>
<keyword evidence="1" id="KW-0812">Transmembrane</keyword>
<gene>
    <name evidence="2" type="ORF">HGA10_02960</name>
</gene>
<feature type="transmembrane region" description="Helical" evidence="1">
    <location>
        <begin position="60"/>
        <end position="81"/>
    </location>
</feature>
<dbReference type="Proteomes" id="UP000572007">
    <property type="component" value="Unassembled WGS sequence"/>
</dbReference>
<evidence type="ECO:0000313" key="2">
    <source>
        <dbReference type="EMBL" id="NKX86274.1"/>
    </source>
</evidence>
<comment type="caution">
    <text evidence="2">The sequence shown here is derived from an EMBL/GenBank/DDBJ whole genome shotgun (WGS) entry which is preliminary data.</text>
</comment>
<feature type="transmembrane region" description="Helical" evidence="1">
    <location>
        <begin position="20"/>
        <end position="48"/>
    </location>
</feature>
<evidence type="ECO:0000256" key="1">
    <source>
        <dbReference type="SAM" id="Phobius"/>
    </source>
</evidence>
<protein>
    <submittedName>
        <fullName evidence="2">Uncharacterized protein</fullName>
    </submittedName>
</protein>
<accession>A0A846W0H1</accession>
<keyword evidence="3" id="KW-1185">Reference proteome</keyword>
<name>A0A846W0H1_9NOCA</name>
<reference evidence="2 3" key="1">
    <citation type="submission" date="2020-04" db="EMBL/GenBank/DDBJ databases">
        <title>MicrobeNet Type strains.</title>
        <authorList>
            <person name="Nicholson A.C."/>
        </authorList>
    </citation>
    <scope>NUCLEOTIDE SEQUENCE [LARGE SCALE GENOMIC DNA]</scope>
    <source>
        <strain evidence="2 3">DSM 44960</strain>
    </source>
</reference>